<gene>
    <name evidence="3" type="ORF">ASIM_LOCUS15112</name>
</gene>
<protein>
    <submittedName>
        <fullName evidence="5">Transmembrane protein</fullName>
    </submittedName>
</protein>
<sequence length="221" mass="25528">MTEDRGSYEGSSTKTASLQSSPKSSSVQRQQVDTVVMTSDTHSIWAKFNPPRRFYLLKTAFVLLCLFDTVHWAYMLRDDDETSPNVWKFYLRINAYDQYYLVSRMFADILVCIIGLGTCMWTRKVALSIPCLVVQSVLICVRLSVWVARRRLPQDYRVEDMVFVAFEFILPSLWMLLSISVVRTIKAVCEYDRLHEGPKPPVIVLTVKNDNEESVQIQINP</sequence>
<dbReference type="WBParaSite" id="ASIM_0001570501-mRNA-1">
    <property type="protein sequence ID" value="ASIM_0001570501-mRNA-1"/>
    <property type="gene ID" value="ASIM_0001570501"/>
</dbReference>
<proteinExistence type="predicted"/>
<reference evidence="3 4" key="2">
    <citation type="submission" date="2018-11" db="EMBL/GenBank/DDBJ databases">
        <authorList>
            <consortium name="Pathogen Informatics"/>
        </authorList>
    </citation>
    <scope>NUCLEOTIDE SEQUENCE [LARGE SCALE GENOMIC DNA]</scope>
</reference>
<keyword evidence="2" id="KW-1133">Transmembrane helix</keyword>
<feature type="transmembrane region" description="Helical" evidence="2">
    <location>
        <begin position="55"/>
        <end position="74"/>
    </location>
</feature>
<feature type="transmembrane region" description="Helical" evidence="2">
    <location>
        <begin position="125"/>
        <end position="149"/>
    </location>
</feature>
<evidence type="ECO:0000256" key="1">
    <source>
        <dbReference type="SAM" id="MobiDB-lite"/>
    </source>
</evidence>
<evidence type="ECO:0000313" key="3">
    <source>
        <dbReference type="EMBL" id="VDK54265.1"/>
    </source>
</evidence>
<feature type="transmembrane region" description="Helical" evidence="2">
    <location>
        <begin position="161"/>
        <end position="182"/>
    </location>
</feature>
<dbReference type="EMBL" id="UYRR01032120">
    <property type="protein sequence ID" value="VDK54265.1"/>
    <property type="molecule type" value="Genomic_DNA"/>
</dbReference>
<dbReference type="Proteomes" id="UP000267096">
    <property type="component" value="Unassembled WGS sequence"/>
</dbReference>
<accession>A0A0M3K414</accession>
<feature type="transmembrane region" description="Helical" evidence="2">
    <location>
        <begin position="99"/>
        <end position="118"/>
    </location>
</feature>
<keyword evidence="2" id="KW-0472">Membrane</keyword>
<evidence type="ECO:0000313" key="4">
    <source>
        <dbReference type="Proteomes" id="UP000267096"/>
    </source>
</evidence>
<name>A0A0M3K414_ANISI</name>
<organism evidence="5">
    <name type="scientific">Anisakis simplex</name>
    <name type="common">Herring worm</name>
    <dbReference type="NCBI Taxonomy" id="6269"/>
    <lineage>
        <taxon>Eukaryota</taxon>
        <taxon>Metazoa</taxon>
        <taxon>Ecdysozoa</taxon>
        <taxon>Nematoda</taxon>
        <taxon>Chromadorea</taxon>
        <taxon>Rhabditida</taxon>
        <taxon>Spirurina</taxon>
        <taxon>Ascaridomorpha</taxon>
        <taxon>Ascaridoidea</taxon>
        <taxon>Anisakidae</taxon>
        <taxon>Anisakis</taxon>
        <taxon>Anisakis simplex complex</taxon>
    </lineage>
</organism>
<keyword evidence="4" id="KW-1185">Reference proteome</keyword>
<feature type="region of interest" description="Disordered" evidence="1">
    <location>
        <begin position="1"/>
        <end position="30"/>
    </location>
</feature>
<evidence type="ECO:0000313" key="5">
    <source>
        <dbReference type="WBParaSite" id="ASIM_0001570501-mRNA-1"/>
    </source>
</evidence>
<dbReference type="AlphaFoldDB" id="A0A0M3K414"/>
<dbReference type="OrthoDB" id="5804124at2759"/>
<evidence type="ECO:0000256" key="2">
    <source>
        <dbReference type="SAM" id="Phobius"/>
    </source>
</evidence>
<keyword evidence="2" id="KW-0812">Transmembrane</keyword>
<feature type="compositionally biased region" description="Low complexity" evidence="1">
    <location>
        <begin position="17"/>
        <end position="30"/>
    </location>
</feature>
<reference evidence="5" key="1">
    <citation type="submission" date="2017-02" db="UniProtKB">
        <authorList>
            <consortium name="WormBaseParasite"/>
        </authorList>
    </citation>
    <scope>IDENTIFICATION</scope>
</reference>